<feature type="compositionally biased region" description="Acidic residues" evidence="1">
    <location>
        <begin position="116"/>
        <end position="127"/>
    </location>
</feature>
<evidence type="ECO:0000313" key="3">
    <source>
        <dbReference type="Proteomes" id="UP000250235"/>
    </source>
</evidence>
<protein>
    <submittedName>
        <fullName evidence="2">Uncharacterized protein</fullName>
    </submittedName>
</protein>
<gene>
    <name evidence="2" type="ORF">F511_26403</name>
</gene>
<dbReference type="PANTHER" id="PTHR36792">
    <property type="entry name" value="EXPRESSED PROTEIN"/>
    <property type="match status" value="1"/>
</dbReference>
<dbReference type="Proteomes" id="UP000250235">
    <property type="component" value="Unassembled WGS sequence"/>
</dbReference>
<dbReference type="EMBL" id="KV020109">
    <property type="protein sequence ID" value="KZV15257.1"/>
    <property type="molecule type" value="Genomic_DNA"/>
</dbReference>
<feature type="region of interest" description="Disordered" evidence="1">
    <location>
        <begin position="106"/>
        <end position="127"/>
    </location>
</feature>
<feature type="compositionally biased region" description="Basic and acidic residues" evidence="1">
    <location>
        <begin position="11"/>
        <end position="34"/>
    </location>
</feature>
<name>A0A2Z7A1A8_9LAMI</name>
<keyword evidence="3" id="KW-1185">Reference proteome</keyword>
<evidence type="ECO:0000256" key="1">
    <source>
        <dbReference type="SAM" id="MobiDB-lite"/>
    </source>
</evidence>
<dbReference type="OrthoDB" id="2384430at2759"/>
<feature type="region of interest" description="Disordered" evidence="1">
    <location>
        <begin position="1"/>
        <end position="34"/>
    </location>
</feature>
<dbReference type="AlphaFoldDB" id="A0A2Z7A1A8"/>
<reference evidence="2 3" key="1">
    <citation type="journal article" date="2015" name="Proc. Natl. Acad. Sci. U.S.A.">
        <title>The resurrection genome of Boea hygrometrica: A blueprint for survival of dehydration.</title>
        <authorList>
            <person name="Xiao L."/>
            <person name="Yang G."/>
            <person name="Zhang L."/>
            <person name="Yang X."/>
            <person name="Zhao S."/>
            <person name="Ji Z."/>
            <person name="Zhou Q."/>
            <person name="Hu M."/>
            <person name="Wang Y."/>
            <person name="Chen M."/>
            <person name="Xu Y."/>
            <person name="Jin H."/>
            <person name="Xiao X."/>
            <person name="Hu G."/>
            <person name="Bao F."/>
            <person name="Hu Y."/>
            <person name="Wan P."/>
            <person name="Li L."/>
            <person name="Deng X."/>
            <person name="Kuang T."/>
            <person name="Xiang C."/>
            <person name="Zhu J.K."/>
            <person name="Oliver M.J."/>
            <person name="He Y."/>
        </authorList>
    </citation>
    <scope>NUCLEOTIDE SEQUENCE [LARGE SCALE GENOMIC DNA]</scope>
    <source>
        <strain evidence="3">cv. XS01</strain>
    </source>
</reference>
<proteinExistence type="predicted"/>
<dbReference type="PANTHER" id="PTHR36792:SF5">
    <property type="entry name" value="SEL1 REPEAT PROTEIN"/>
    <property type="match status" value="1"/>
</dbReference>
<organism evidence="2 3">
    <name type="scientific">Dorcoceras hygrometricum</name>
    <dbReference type="NCBI Taxonomy" id="472368"/>
    <lineage>
        <taxon>Eukaryota</taxon>
        <taxon>Viridiplantae</taxon>
        <taxon>Streptophyta</taxon>
        <taxon>Embryophyta</taxon>
        <taxon>Tracheophyta</taxon>
        <taxon>Spermatophyta</taxon>
        <taxon>Magnoliopsida</taxon>
        <taxon>eudicotyledons</taxon>
        <taxon>Gunneridae</taxon>
        <taxon>Pentapetalae</taxon>
        <taxon>asterids</taxon>
        <taxon>lamiids</taxon>
        <taxon>Lamiales</taxon>
        <taxon>Gesneriaceae</taxon>
        <taxon>Didymocarpoideae</taxon>
        <taxon>Trichosporeae</taxon>
        <taxon>Loxocarpinae</taxon>
        <taxon>Dorcoceras</taxon>
    </lineage>
</organism>
<accession>A0A2Z7A1A8</accession>
<sequence length="127" mass="14144">MGKLSPLSIKRKSDDDNAGNKRMKSVEAEGGDHAADKVRLPLSEVVSDCEERWFLETLREAEAGDIRMQVLVSQMYNSGYGVAKDIDKGKFWASRGSRIRTSVRKLMNKRPGYNESDSDTDELAGTS</sequence>
<evidence type="ECO:0000313" key="2">
    <source>
        <dbReference type="EMBL" id="KZV15257.1"/>
    </source>
</evidence>